<evidence type="ECO:0000256" key="3">
    <source>
        <dbReference type="SAM" id="MobiDB-lite"/>
    </source>
</evidence>
<sequence length="695" mass="76359">MMAYYVVPIIKRYLVDPSTAYDTQDVKGPQTVAFNLPNDERIVKKRGTAMVILKNVSQAKFVVILKRIADVCITDSQKDDVTFDAFFIHTLCHECVHGIGPHSITTPDGKNTTVRKIHPAAYLFSYEVRPSFSILANYSNRTTIATRNWGMVVKAVASIEASSWLDHLRAIEAVIGICISLCAFSFIAGRMYPRGRSGKIGSRRGKWSNCGRYWMEGANSNQFARHQAGASLPYSAAPAPITNPPPPGVQYYTGGTVLPPPRVQVPSVAPGPTGAPVQYHPAVNQWSSQPWVPPHQQSWQGSVPWYGNPPQISVAAQAPVHMPVSMTLPQEPPAAQANPQGFHGGHGGSSASSGGGKGSAANNFPGPGNRAYLTMEYMEILENIKSSKAIEEARKKVGMPRIGVAKRSCSQTSEPQDQGSRDDARSSEKSEDMKVWVTTTLGKSLKLINSKLEAVDKKSKLDAAERDELERLRKEVQEGKDNKELSSNEKRKRCVARTPIENSPSAARAKPRSKGSSKTKSKRIELSDDEGPSGTKQNLQAKLDSTSSELSDIKRMLASLMSSLQDPKWKAKVVNPGVTNEPPTEGAPAETVVAQNAQADVDDEDPDEDGFAAYMKVRADFYGSLHYTRVQELCKEREVEYFKKDVAVWELARLDLQEYADSLKEDRGEKPCRKETSVESDHDDAEEDRDKVKGN</sequence>
<dbReference type="Gramene" id="GBG65059">
    <property type="protein sequence ID" value="GBG65059"/>
    <property type="gene ID" value="CBR_g49131"/>
</dbReference>
<accession>A0A388K4W9</accession>
<dbReference type="EMBL" id="BFEA01000057">
    <property type="protein sequence ID" value="GBG65059.1"/>
    <property type="molecule type" value="Genomic_DNA"/>
</dbReference>
<name>A0A388K4W9_CHABU</name>
<dbReference type="PANTHER" id="PTHR23422">
    <property type="entry name" value="DIPEPTIDYL PEPTIDASE III-RELATED"/>
    <property type="match status" value="1"/>
</dbReference>
<feature type="compositionally biased region" description="Basic and acidic residues" evidence="3">
    <location>
        <begin position="474"/>
        <end position="489"/>
    </location>
</feature>
<evidence type="ECO:0000313" key="5">
    <source>
        <dbReference type="Proteomes" id="UP000265515"/>
    </source>
</evidence>
<feature type="compositionally biased region" description="Polar residues" evidence="3">
    <location>
        <begin position="534"/>
        <end position="548"/>
    </location>
</feature>
<reference evidence="4 5" key="1">
    <citation type="journal article" date="2018" name="Cell">
        <title>The Chara Genome: Secondary Complexity and Implications for Plant Terrestrialization.</title>
        <authorList>
            <person name="Nishiyama T."/>
            <person name="Sakayama H."/>
            <person name="Vries J.D."/>
            <person name="Buschmann H."/>
            <person name="Saint-Marcoux D."/>
            <person name="Ullrich K.K."/>
            <person name="Haas F.B."/>
            <person name="Vanderstraeten L."/>
            <person name="Becker D."/>
            <person name="Lang D."/>
            <person name="Vosolsobe S."/>
            <person name="Rombauts S."/>
            <person name="Wilhelmsson P.K.I."/>
            <person name="Janitza P."/>
            <person name="Kern R."/>
            <person name="Heyl A."/>
            <person name="Rumpler F."/>
            <person name="Villalobos L.I.A.C."/>
            <person name="Clay J.M."/>
            <person name="Skokan R."/>
            <person name="Toyoda A."/>
            <person name="Suzuki Y."/>
            <person name="Kagoshima H."/>
            <person name="Schijlen E."/>
            <person name="Tajeshwar N."/>
            <person name="Catarino B."/>
            <person name="Hetherington A.J."/>
            <person name="Saltykova A."/>
            <person name="Bonnot C."/>
            <person name="Breuninger H."/>
            <person name="Symeonidi A."/>
            <person name="Radhakrishnan G.V."/>
            <person name="Van Nieuwerburgh F."/>
            <person name="Deforce D."/>
            <person name="Chang C."/>
            <person name="Karol K.G."/>
            <person name="Hedrich R."/>
            <person name="Ulvskov P."/>
            <person name="Glockner G."/>
            <person name="Delwiche C.F."/>
            <person name="Petrasek J."/>
            <person name="Van de Peer Y."/>
            <person name="Friml J."/>
            <person name="Beilby M."/>
            <person name="Dolan L."/>
            <person name="Kohara Y."/>
            <person name="Sugano S."/>
            <person name="Fujiyama A."/>
            <person name="Delaux P.-M."/>
            <person name="Quint M."/>
            <person name="TheiBen G."/>
            <person name="Hagemann M."/>
            <person name="Harholt J."/>
            <person name="Dunand C."/>
            <person name="Zachgo S."/>
            <person name="Langdale J."/>
            <person name="Maumus F."/>
            <person name="Straeten D.V.D."/>
            <person name="Gould S.B."/>
            <person name="Rensing S.A."/>
        </authorList>
    </citation>
    <scope>NUCLEOTIDE SEQUENCE [LARGE SCALE GENOMIC DNA]</scope>
    <source>
        <strain evidence="4 5">S276</strain>
    </source>
</reference>
<feature type="region of interest" description="Disordered" evidence="3">
    <location>
        <begin position="662"/>
        <end position="695"/>
    </location>
</feature>
<dbReference type="OrthoDB" id="510307at2759"/>
<evidence type="ECO:0000313" key="4">
    <source>
        <dbReference type="EMBL" id="GBG65059.1"/>
    </source>
</evidence>
<dbReference type="InterPro" id="IPR039461">
    <property type="entry name" value="Peptidase_M49"/>
</dbReference>
<comment type="caution">
    <text evidence="4">The sequence shown here is derived from an EMBL/GenBank/DDBJ whole genome shotgun (WGS) entry which is preliminary data.</text>
</comment>
<feature type="compositionally biased region" description="Basic and acidic residues" evidence="3">
    <location>
        <begin position="662"/>
        <end position="680"/>
    </location>
</feature>
<evidence type="ECO:0000256" key="2">
    <source>
        <dbReference type="ARBA" id="ARBA00022801"/>
    </source>
</evidence>
<keyword evidence="1" id="KW-0479">Metal-binding</keyword>
<keyword evidence="2" id="KW-0378">Hydrolase</keyword>
<evidence type="ECO:0000256" key="1">
    <source>
        <dbReference type="ARBA" id="ARBA00022723"/>
    </source>
</evidence>
<proteinExistence type="predicted"/>
<feature type="compositionally biased region" description="Basic and acidic residues" evidence="3">
    <location>
        <begin position="419"/>
        <end position="433"/>
    </location>
</feature>
<feature type="compositionally biased region" description="Gly residues" evidence="3">
    <location>
        <begin position="342"/>
        <end position="358"/>
    </location>
</feature>
<feature type="region of interest" description="Disordered" evidence="3">
    <location>
        <begin position="325"/>
        <end position="363"/>
    </location>
</feature>
<dbReference type="GO" id="GO:0005737">
    <property type="term" value="C:cytoplasm"/>
    <property type="evidence" value="ECO:0007669"/>
    <property type="project" value="TreeGrafter"/>
</dbReference>
<feature type="compositionally biased region" description="Polar residues" evidence="3">
    <location>
        <begin position="408"/>
        <end position="418"/>
    </location>
</feature>
<dbReference type="AlphaFoldDB" id="A0A388K4W9"/>
<feature type="region of interest" description="Disordered" evidence="3">
    <location>
        <begin position="401"/>
        <end position="433"/>
    </location>
</feature>
<organism evidence="4 5">
    <name type="scientific">Chara braunii</name>
    <name type="common">Braun's stonewort</name>
    <dbReference type="NCBI Taxonomy" id="69332"/>
    <lineage>
        <taxon>Eukaryota</taxon>
        <taxon>Viridiplantae</taxon>
        <taxon>Streptophyta</taxon>
        <taxon>Charophyceae</taxon>
        <taxon>Charales</taxon>
        <taxon>Characeae</taxon>
        <taxon>Chara</taxon>
    </lineage>
</organism>
<dbReference type="Proteomes" id="UP000265515">
    <property type="component" value="Unassembled WGS sequence"/>
</dbReference>
<dbReference type="GO" id="GO:0046872">
    <property type="term" value="F:metal ion binding"/>
    <property type="evidence" value="ECO:0007669"/>
    <property type="project" value="UniProtKB-KW"/>
</dbReference>
<protein>
    <submittedName>
        <fullName evidence="4">Uncharacterized protein</fullName>
    </submittedName>
</protein>
<dbReference type="GO" id="GO:0008239">
    <property type="term" value="F:dipeptidyl-peptidase activity"/>
    <property type="evidence" value="ECO:0007669"/>
    <property type="project" value="TreeGrafter"/>
</dbReference>
<feature type="region of interest" description="Disordered" evidence="3">
    <location>
        <begin position="474"/>
        <end position="548"/>
    </location>
</feature>
<gene>
    <name evidence="4" type="ORF">CBR_g49131</name>
</gene>
<keyword evidence="5" id="KW-1185">Reference proteome</keyword>
<feature type="compositionally biased region" description="Basic residues" evidence="3">
    <location>
        <begin position="509"/>
        <end position="521"/>
    </location>
</feature>
<dbReference type="PANTHER" id="PTHR23422:SF9">
    <property type="entry name" value="ZN-DEPENDENT HYDROLASE"/>
    <property type="match status" value="1"/>
</dbReference>